<sequence length="33" mass="3861">MKKSFVDEMVSSGWTKETLIPMSLHHERREPAC</sequence>
<dbReference type="EMBL" id="HACA01001885">
    <property type="protein sequence ID" value="CDW19246.1"/>
    <property type="molecule type" value="Transcribed_RNA"/>
</dbReference>
<evidence type="ECO:0000313" key="1">
    <source>
        <dbReference type="EMBL" id="CDW19246.1"/>
    </source>
</evidence>
<name>A0A0K2T176_LEPSM</name>
<dbReference type="AlphaFoldDB" id="A0A0K2T176"/>
<reference evidence="1" key="1">
    <citation type="submission" date="2014-05" db="EMBL/GenBank/DDBJ databases">
        <authorList>
            <person name="Chronopoulou M."/>
        </authorList>
    </citation>
    <scope>NUCLEOTIDE SEQUENCE</scope>
    <source>
        <tissue evidence="1">Whole organism</tissue>
    </source>
</reference>
<proteinExistence type="predicted"/>
<organism evidence="1">
    <name type="scientific">Lepeophtheirus salmonis</name>
    <name type="common">Salmon louse</name>
    <name type="synonym">Caligus salmonis</name>
    <dbReference type="NCBI Taxonomy" id="72036"/>
    <lineage>
        <taxon>Eukaryota</taxon>
        <taxon>Metazoa</taxon>
        <taxon>Ecdysozoa</taxon>
        <taxon>Arthropoda</taxon>
        <taxon>Crustacea</taxon>
        <taxon>Multicrustacea</taxon>
        <taxon>Hexanauplia</taxon>
        <taxon>Copepoda</taxon>
        <taxon>Siphonostomatoida</taxon>
        <taxon>Caligidae</taxon>
        <taxon>Lepeophtheirus</taxon>
    </lineage>
</organism>
<protein>
    <submittedName>
        <fullName evidence="1">Uncharacterized protein</fullName>
    </submittedName>
</protein>
<accession>A0A0K2T176</accession>